<keyword evidence="7" id="KW-0694">RNA-binding</keyword>
<feature type="domain" description="Nudix hydrolase" evidence="9">
    <location>
        <begin position="126"/>
        <end position="256"/>
    </location>
</feature>
<evidence type="ECO:0000256" key="1">
    <source>
        <dbReference type="ARBA" id="ARBA00001936"/>
    </source>
</evidence>
<evidence type="ECO:0000256" key="2">
    <source>
        <dbReference type="ARBA" id="ARBA00004496"/>
    </source>
</evidence>
<keyword evidence="8" id="KW-0464">Manganese</keyword>
<evidence type="ECO:0000256" key="5">
    <source>
        <dbReference type="ARBA" id="ARBA00022723"/>
    </source>
</evidence>
<keyword evidence="5" id="KW-0479">Metal-binding</keyword>
<evidence type="ECO:0000256" key="6">
    <source>
        <dbReference type="ARBA" id="ARBA00022801"/>
    </source>
</evidence>
<organism evidence="10 11">
    <name type="scientific">Dillenia turbinata</name>
    <dbReference type="NCBI Taxonomy" id="194707"/>
    <lineage>
        <taxon>Eukaryota</taxon>
        <taxon>Viridiplantae</taxon>
        <taxon>Streptophyta</taxon>
        <taxon>Embryophyta</taxon>
        <taxon>Tracheophyta</taxon>
        <taxon>Spermatophyta</taxon>
        <taxon>Magnoliopsida</taxon>
        <taxon>eudicotyledons</taxon>
        <taxon>Gunneridae</taxon>
        <taxon>Pentapetalae</taxon>
        <taxon>Dilleniales</taxon>
        <taxon>Dilleniaceae</taxon>
        <taxon>Dillenia</taxon>
    </lineage>
</organism>
<accession>A0AAN8Z8Z3</accession>
<comment type="similarity">
    <text evidence="3">Belongs to the Nudix hydrolase family. DCP2 subfamily.</text>
</comment>
<dbReference type="FunFam" id="3.90.79.10:FF:000003">
    <property type="entry name" value="M7GpppN-mRNA hydrolase isoform 2"/>
    <property type="match status" value="1"/>
</dbReference>
<dbReference type="GO" id="GO:0003723">
    <property type="term" value="F:RNA binding"/>
    <property type="evidence" value="ECO:0007669"/>
    <property type="project" value="UniProtKB-KW"/>
</dbReference>
<evidence type="ECO:0000256" key="3">
    <source>
        <dbReference type="ARBA" id="ARBA00005279"/>
    </source>
</evidence>
<dbReference type="InterPro" id="IPR000086">
    <property type="entry name" value="NUDIX_hydrolase_dom"/>
</dbReference>
<keyword evidence="4" id="KW-0963">Cytoplasm</keyword>
<evidence type="ECO:0000313" key="10">
    <source>
        <dbReference type="EMBL" id="KAK6929192.1"/>
    </source>
</evidence>
<dbReference type="InterPro" id="IPR015797">
    <property type="entry name" value="NUDIX_hydrolase-like_dom_sf"/>
</dbReference>
<dbReference type="AlphaFoldDB" id="A0AAN8Z8Z3"/>
<gene>
    <name evidence="10" type="ORF">RJ641_005397</name>
</gene>
<dbReference type="GO" id="GO:0030145">
    <property type="term" value="F:manganese ion binding"/>
    <property type="evidence" value="ECO:0007669"/>
    <property type="project" value="InterPro"/>
</dbReference>
<dbReference type="GO" id="GO:0000184">
    <property type="term" value="P:nuclear-transcribed mRNA catabolic process, nonsense-mediated decay"/>
    <property type="evidence" value="ECO:0007669"/>
    <property type="project" value="InterPro"/>
</dbReference>
<evidence type="ECO:0000256" key="7">
    <source>
        <dbReference type="ARBA" id="ARBA00022884"/>
    </source>
</evidence>
<dbReference type="InterPro" id="IPR044099">
    <property type="entry name" value="Dcp2_NUDIX"/>
</dbReference>
<keyword evidence="6 10" id="KW-0378">Hydrolase</keyword>
<dbReference type="EMBL" id="JBAMMX010000013">
    <property type="protein sequence ID" value="KAK6929192.1"/>
    <property type="molecule type" value="Genomic_DNA"/>
</dbReference>
<dbReference type="GO" id="GO:0005737">
    <property type="term" value="C:cytoplasm"/>
    <property type="evidence" value="ECO:0007669"/>
    <property type="project" value="UniProtKB-SubCell"/>
</dbReference>
<keyword evidence="11" id="KW-1185">Reference proteome</keyword>
<sequence>MSGLHRSSSAPLKNGLPPQELLDDLCSRFVLNVPKEDQQSFERILFLVEYAHWFYEDNSVEKNPSLKSLTLKEFTSLSILFELRSEEELPLTIVDDYWVIVQLCDVLRPYVAHIDDIFKDFTSYKVRVPVTGAIILDETFERCLLVKGWKGTSWSFPRGKKNKDEEDHACGIREVLEETGFDVSKLLIKEEYLELIFGQQRVRLYIIAGVKDDTAFAPLTKKEISEISWQRLDELLPASDDVISHGTTGLKLYMVAPFIKSLKAWISAHQPPIAPRPDMPAKGFSVWKAKNSSTGSSSMIADSQFNKTGSDFLSSDMGPGKSFRNFKFDVGPILKAMEAGFSA</sequence>
<dbReference type="CDD" id="cd03672">
    <property type="entry name" value="NUDIX_Dcp2p_Nudt20"/>
    <property type="match status" value="1"/>
</dbReference>
<protein>
    <submittedName>
        <fullName evidence="10">NUDIX hydrolase domain</fullName>
    </submittedName>
</protein>
<dbReference type="GO" id="GO:0140933">
    <property type="term" value="F:5'-(N(7)-methylguanosine 5'-triphospho)-[mRNA] hydrolase activity"/>
    <property type="evidence" value="ECO:0007669"/>
    <property type="project" value="InterPro"/>
</dbReference>
<dbReference type="Proteomes" id="UP001370490">
    <property type="component" value="Unassembled WGS sequence"/>
</dbReference>
<dbReference type="SUPFAM" id="SSF55811">
    <property type="entry name" value="Nudix"/>
    <property type="match status" value="1"/>
</dbReference>
<dbReference type="Pfam" id="PF05026">
    <property type="entry name" value="DCP2"/>
    <property type="match status" value="1"/>
</dbReference>
<comment type="caution">
    <text evidence="10">The sequence shown here is derived from an EMBL/GenBank/DDBJ whole genome shotgun (WGS) entry which is preliminary data.</text>
</comment>
<dbReference type="GO" id="GO:0000290">
    <property type="term" value="P:deadenylation-dependent decapping of nuclear-transcribed mRNA"/>
    <property type="evidence" value="ECO:0007669"/>
    <property type="project" value="InterPro"/>
</dbReference>
<evidence type="ECO:0000256" key="4">
    <source>
        <dbReference type="ARBA" id="ARBA00022490"/>
    </source>
</evidence>
<dbReference type="InterPro" id="IPR007722">
    <property type="entry name" value="DCP2_BoxA"/>
</dbReference>
<evidence type="ECO:0000256" key="8">
    <source>
        <dbReference type="ARBA" id="ARBA00023211"/>
    </source>
</evidence>
<dbReference type="SUPFAM" id="SSF140586">
    <property type="entry name" value="Dcp2 domain-like"/>
    <property type="match status" value="1"/>
</dbReference>
<evidence type="ECO:0000313" key="11">
    <source>
        <dbReference type="Proteomes" id="UP001370490"/>
    </source>
</evidence>
<comment type="subcellular location">
    <subcellularLocation>
        <location evidence="2">Cytoplasm</location>
    </subcellularLocation>
</comment>
<proteinExistence type="inferred from homology"/>
<comment type="cofactor">
    <cofactor evidence="1">
        <name>Mn(2+)</name>
        <dbReference type="ChEBI" id="CHEBI:29035"/>
    </cofactor>
</comment>
<dbReference type="PROSITE" id="PS51462">
    <property type="entry name" value="NUDIX"/>
    <property type="match status" value="1"/>
</dbReference>
<dbReference type="Pfam" id="PF00293">
    <property type="entry name" value="NUDIX"/>
    <property type="match status" value="1"/>
</dbReference>
<dbReference type="Gene3D" id="3.90.79.10">
    <property type="entry name" value="Nucleoside Triphosphate Pyrophosphohydrolase"/>
    <property type="match status" value="1"/>
</dbReference>
<dbReference type="PANTHER" id="PTHR23114">
    <property type="entry name" value="M7GPPPN-MRNA HYDROLASE"/>
    <property type="match status" value="1"/>
</dbReference>
<reference evidence="10 11" key="1">
    <citation type="submission" date="2023-12" db="EMBL/GenBank/DDBJ databases">
        <title>A high-quality genome assembly for Dillenia turbinata (Dilleniales).</title>
        <authorList>
            <person name="Chanderbali A."/>
        </authorList>
    </citation>
    <scope>NUCLEOTIDE SEQUENCE [LARGE SCALE GENOMIC DNA]</scope>
    <source>
        <strain evidence="10">LSX21</strain>
        <tissue evidence="10">Leaf</tissue>
    </source>
</reference>
<evidence type="ECO:0000259" key="9">
    <source>
        <dbReference type="PROSITE" id="PS51462"/>
    </source>
</evidence>
<dbReference type="PANTHER" id="PTHR23114:SF17">
    <property type="entry name" value="M7GPPPN-MRNA HYDROLASE"/>
    <property type="match status" value="1"/>
</dbReference>
<dbReference type="Gene3D" id="1.10.10.1050">
    <property type="entry name" value="Dcp2, box A domain"/>
    <property type="match status" value="1"/>
</dbReference>
<name>A0AAN8Z8Z3_9MAGN</name>
<dbReference type="SMART" id="SM01125">
    <property type="entry name" value="DCP2"/>
    <property type="match status" value="1"/>
</dbReference>
<dbReference type="InterPro" id="IPR036189">
    <property type="entry name" value="DCP2_BoxA_sf"/>
</dbReference>